<evidence type="ECO:0000256" key="1">
    <source>
        <dbReference type="SAM" id="Phobius"/>
    </source>
</evidence>
<feature type="transmembrane region" description="Helical" evidence="1">
    <location>
        <begin position="56"/>
        <end position="75"/>
    </location>
</feature>
<proteinExistence type="predicted"/>
<sequence>DSFHVPKILAFHTPCYHDVIFDVVRVLNLNDEQEGWFCSLVMSSSESVSTMSNLSVVLRFLILILSLPGFTSALIKAVCLRSCCLFFTILFLVGTGACTALDSSMFLLFTSRKIFMSSESPTICQCPMATHDYTSSRRSFLEPSMTRGRVQEWPDHRNHTVSQNCSIFFVMTVMRLIILLVLGSRYVRVSPHLFWVPQVYRSCLALFTYFEGFSIVLFFLFGVRSLLLTLAVVTLHDLKFCASMVSIIVPWVLSLLVLFPLAYAIADLPALFSWSYGSSVLVMIFLAALAKLSCFDACCFGLLVIVSCWSFIIIILDRLIAFSNLLRQYLFFLGFF</sequence>
<feature type="transmembrane region" description="Helical" evidence="1">
    <location>
        <begin position="297"/>
        <end position="316"/>
    </location>
</feature>
<dbReference type="EMBL" id="JASPKZ010008699">
    <property type="protein sequence ID" value="KAJ9579086.1"/>
    <property type="molecule type" value="Genomic_DNA"/>
</dbReference>
<reference evidence="2" key="1">
    <citation type="journal article" date="2023" name="IScience">
        <title>Live-bearing cockroach genome reveals convergent evolutionary mechanisms linked to viviparity in insects and beyond.</title>
        <authorList>
            <person name="Fouks B."/>
            <person name="Harrison M.C."/>
            <person name="Mikhailova A.A."/>
            <person name="Marchal E."/>
            <person name="English S."/>
            <person name="Carruthers M."/>
            <person name="Jennings E.C."/>
            <person name="Chiamaka E.L."/>
            <person name="Frigard R.A."/>
            <person name="Pippel M."/>
            <person name="Attardo G.M."/>
            <person name="Benoit J.B."/>
            <person name="Bornberg-Bauer E."/>
            <person name="Tobe S.S."/>
        </authorList>
    </citation>
    <scope>NUCLEOTIDE SEQUENCE</scope>
    <source>
        <strain evidence="2">Stay&amp;Tobe</strain>
    </source>
</reference>
<keyword evidence="1" id="KW-1133">Transmembrane helix</keyword>
<organism evidence="2 3">
    <name type="scientific">Diploptera punctata</name>
    <name type="common">Pacific beetle cockroach</name>
    <dbReference type="NCBI Taxonomy" id="6984"/>
    <lineage>
        <taxon>Eukaryota</taxon>
        <taxon>Metazoa</taxon>
        <taxon>Ecdysozoa</taxon>
        <taxon>Arthropoda</taxon>
        <taxon>Hexapoda</taxon>
        <taxon>Insecta</taxon>
        <taxon>Pterygota</taxon>
        <taxon>Neoptera</taxon>
        <taxon>Polyneoptera</taxon>
        <taxon>Dictyoptera</taxon>
        <taxon>Blattodea</taxon>
        <taxon>Blaberoidea</taxon>
        <taxon>Blaberidae</taxon>
        <taxon>Diplopterinae</taxon>
        <taxon>Diploptera</taxon>
    </lineage>
</organism>
<dbReference type="Proteomes" id="UP001233999">
    <property type="component" value="Unassembled WGS sequence"/>
</dbReference>
<feature type="transmembrane region" description="Helical" evidence="1">
    <location>
        <begin position="271"/>
        <end position="290"/>
    </location>
</feature>
<evidence type="ECO:0000313" key="3">
    <source>
        <dbReference type="Proteomes" id="UP001233999"/>
    </source>
</evidence>
<protein>
    <submittedName>
        <fullName evidence="2">Uncharacterized protein</fullName>
    </submittedName>
</protein>
<keyword evidence="3" id="KW-1185">Reference proteome</keyword>
<keyword evidence="1" id="KW-0812">Transmembrane</keyword>
<feature type="transmembrane region" description="Helical" evidence="1">
    <location>
        <begin position="240"/>
        <end position="265"/>
    </location>
</feature>
<feature type="transmembrane region" description="Helical" evidence="1">
    <location>
        <begin position="167"/>
        <end position="187"/>
    </location>
</feature>
<feature type="transmembrane region" description="Helical" evidence="1">
    <location>
        <begin position="207"/>
        <end position="233"/>
    </location>
</feature>
<dbReference type="AlphaFoldDB" id="A0AAD8E6X3"/>
<reference evidence="2" key="2">
    <citation type="submission" date="2023-05" db="EMBL/GenBank/DDBJ databases">
        <authorList>
            <person name="Fouks B."/>
        </authorList>
    </citation>
    <scope>NUCLEOTIDE SEQUENCE</scope>
    <source>
        <strain evidence="2">Stay&amp;Tobe</strain>
        <tissue evidence="2">Testes</tissue>
    </source>
</reference>
<feature type="non-terminal residue" evidence="2">
    <location>
        <position position="336"/>
    </location>
</feature>
<comment type="caution">
    <text evidence="2">The sequence shown here is derived from an EMBL/GenBank/DDBJ whole genome shotgun (WGS) entry which is preliminary data.</text>
</comment>
<feature type="non-terminal residue" evidence="2">
    <location>
        <position position="1"/>
    </location>
</feature>
<accession>A0AAD8E6X3</accession>
<feature type="transmembrane region" description="Helical" evidence="1">
    <location>
        <begin position="87"/>
        <end position="109"/>
    </location>
</feature>
<keyword evidence="1" id="KW-0472">Membrane</keyword>
<gene>
    <name evidence="2" type="ORF">L9F63_024805</name>
</gene>
<evidence type="ECO:0000313" key="2">
    <source>
        <dbReference type="EMBL" id="KAJ9579086.1"/>
    </source>
</evidence>
<name>A0AAD8E6X3_DIPPU</name>